<dbReference type="AlphaFoldDB" id="A0A0A0KU18"/>
<dbReference type="eggNOG" id="KOG0800">
    <property type="taxonomic scope" value="Eukaryota"/>
</dbReference>
<dbReference type="InterPro" id="IPR001841">
    <property type="entry name" value="Znf_RING"/>
</dbReference>
<evidence type="ECO:0000259" key="9">
    <source>
        <dbReference type="PROSITE" id="PS50089"/>
    </source>
</evidence>
<evidence type="ECO:0000256" key="1">
    <source>
        <dbReference type="ARBA" id="ARBA00000900"/>
    </source>
</evidence>
<dbReference type="Gene3D" id="3.30.40.10">
    <property type="entry name" value="Zinc/RING finger domain, C3HC4 (zinc finger)"/>
    <property type="match status" value="1"/>
</dbReference>
<proteinExistence type="predicted"/>
<comment type="catalytic activity">
    <reaction evidence="1">
        <text>S-ubiquitinyl-[E2 ubiquitin-conjugating enzyme]-L-cysteine + [acceptor protein]-L-lysine = [E2 ubiquitin-conjugating enzyme]-L-cysteine + N(6)-ubiquitinyl-[acceptor protein]-L-lysine.</text>
        <dbReference type="EC" id="2.3.2.27"/>
    </reaction>
</comment>
<reference evidence="10 11" key="4">
    <citation type="journal article" date="2011" name="BMC Genomics">
        <title>RNA-Seq improves annotation of protein-coding genes in the cucumber genome.</title>
        <authorList>
            <person name="Li Z."/>
            <person name="Zhang Z."/>
            <person name="Yan P."/>
            <person name="Huang S."/>
            <person name="Fei Z."/>
            <person name="Lin K."/>
        </authorList>
    </citation>
    <scope>NUCLEOTIDE SEQUENCE [LARGE SCALE GENOMIC DNA]</scope>
    <source>
        <strain evidence="11">cv. 9930</strain>
    </source>
</reference>
<dbReference type="OrthoDB" id="8062037at2759"/>
<evidence type="ECO:0000256" key="8">
    <source>
        <dbReference type="PROSITE-ProRule" id="PRU00175"/>
    </source>
</evidence>
<keyword evidence="5 8" id="KW-0863">Zinc-finger</keyword>
<dbReference type="KEGG" id="csv:101204105"/>
<dbReference type="InterPro" id="IPR013083">
    <property type="entry name" value="Znf_RING/FYVE/PHD"/>
</dbReference>
<evidence type="ECO:0000256" key="3">
    <source>
        <dbReference type="ARBA" id="ARBA00022679"/>
    </source>
</evidence>
<organism evidence="10 11">
    <name type="scientific">Cucumis sativus</name>
    <name type="common">Cucumber</name>
    <dbReference type="NCBI Taxonomy" id="3659"/>
    <lineage>
        <taxon>Eukaryota</taxon>
        <taxon>Viridiplantae</taxon>
        <taxon>Streptophyta</taxon>
        <taxon>Embryophyta</taxon>
        <taxon>Tracheophyta</taxon>
        <taxon>Spermatophyta</taxon>
        <taxon>Magnoliopsida</taxon>
        <taxon>eudicotyledons</taxon>
        <taxon>Gunneridae</taxon>
        <taxon>Pentapetalae</taxon>
        <taxon>rosids</taxon>
        <taxon>fabids</taxon>
        <taxon>Cucurbitales</taxon>
        <taxon>Cucurbitaceae</taxon>
        <taxon>Benincaseae</taxon>
        <taxon>Cucumis</taxon>
    </lineage>
</organism>
<evidence type="ECO:0000256" key="4">
    <source>
        <dbReference type="ARBA" id="ARBA00022723"/>
    </source>
</evidence>
<gene>
    <name evidence="10" type="ORF">Csa_5G605210</name>
</gene>
<dbReference type="PROSITE" id="PS50089">
    <property type="entry name" value="ZF_RING_2"/>
    <property type="match status" value="1"/>
</dbReference>
<dbReference type="Pfam" id="PF13639">
    <property type="entry name" value="zf-RING_2"/>
    <property type="match status" value="1"/>
</dbReference>
<dbReference type="PANTHER" id="PTHR15710:SF132">
    <property type="entry name" value="E3 UBIQUITIN-PROTEIN LIGASE MPSR1"/>
    <property type="match status" value="1"/>
</dbReference>
<dbReference type="GO" id="GO:0061630">
    <property type="term" value="F:ubiquitin protein ligase activity"/>
    <property type="evidence" value="ECO:0000318"/>
    <property type="project" value="GO_Central"/>
</dbReference>
<dbReference type="GO" id="GO:0005737">
    <property type="term" value="C:cytoplasm"/>
    <property type="evidence" value="ECO:0000318"/>
    <property type="project" value="GO_Central"/>
</dbReference>
<feature type="domain" description="RING-type" evidence="9">
    <location>
        <begin position="99"/>
        <end position="140"/>
    </location>
</feature>
<dbReference type="CDD" id="cd16454">
    <property type="entry name" value="RING-H2_PA-TM-RING"/>
    <property type="match status" value="1"/>
</dbReference>
<evidence type="ECO:0000256" key="2">
    <source>
        <dbReference type="ARBA" id="ARBA00012483"/>
    </source>
</evidence>
<evidence type="ECO:0000313" key="11">
    <source>
        <dbReference type="Proteomes" id="UP000029981"/>
    </source>
</evidence>
<reference evidence="10 11" key="2">
    <citation type="journal article" date="2009" name="PLoS ONE">
        <title>An integrated genetic and cytogenetic map of the cucumber genome.</title>
        <authorList>
            <person name="Ren Y."/>
            <person name="Zhang Z."/>
            <person name="Liu J."/>
            <person name="Staub J.E."/>
            <person name="Han Y."/>
            <person name="Cheng Z."/>
            <person name="Li X."/>
            <person name="Lu J."/>
            <person name="Miao H."/>
            <person name="Kang H."/>
            <person name="Xie B."/>
            <person name="Gu X."/>
            <person name="Wang X."/>
            <person name="Du Y."/>
            <person name="Jin W."/>
            <person name="Huang S."/>
        </authorList>
    </citation>
    <scope>NUCLEOTIDE SEQUENCE [LARGE SCALE GENOMIC DNA]</scope>
    <source>
        <strain evidence="11">cv. 9930</strain>
    </source>
</reference>
<dbReference type="EMBL" id="CM002926">
    <property type="protein sequence ID" value="KGN51927.1"/>
    <property type="molecule type" value="Genomic_DNA"/>
</dbReference>
<keyword evidence="11" id="KW-1185">Reference proteome</keyword>
<dbReference type="Proteomes" id="UP000029981">
    <property type="component" value="Chromosome 5"/>
</dbReference>
<accession>A0A0A0KU18</accession>
<evidence type="ECO:0000313" key="10">
    <source>
        <dbReference type="EMBL" id="KGN51927.1"/>
    </source>
</evidence>
<dbReference type="FunFam" id="3.30.40.10:FF:000127">
    <property type="entry name" value="E3 ubiquitin-protein ligase RNF181"/>
    <property type="match status" value="1"/>
</dbReference>
<dbReference type="SUPFAM" id="SSF57850">
    <property type="entry name" value="RING/U-box"/>
    <property type="match status" value="1"/>
</dbReference>
<reference evidence="10 11" key="1">
    <citation type="journal article" date="2009" name="Nat. Genet.">
        <title>The genome of the cucumber, Cucumis sativus L.</title>
        <authorList>
            <person name="Huang S."/>
            <person name="Li R."/>
            <person name="Zhang Z."/>
            <person name="Li L."/>
            <person name="Gu X."/>
            <person name="Fan W."/>
            <person name="Lucas W.J."/>
            <person name="Wang X."/>
            <person name="Xie B."/>
            <person name="Ni P."/>
            <person name="Ren Y."/>
            <person name="Zhu H."/>
            <person name="Li J."/>
            <person name="Lin K."/>
            <person name="Jin W."/>
            <person name="Fei Z."/>
            <person name="Li G."/>
            <person name="Staub J."/>
            <person name="Kilian A."/>
            <person name="van der Vossen E.A."/>
            <person name="Wu Y."/>
            <person name="Guo J."/>
            <person name="He J."/>
            <person name="Jia Z."/>
            <person name="Ren Y."/>
            <person name="Tian G."/>
            <person name="Lu Y."/>
            <person name="Ruan J."/>
            <person name="Qian W."/>
            <person name="Wang M."/>
            <person name="Huang Q."/>
            <person name="Li B."/>
            <person name="Xuan Z."/>
            <person name="Cao J."/>
            <person name="Asan"/>
            <person name="Wu Z."/>
            <person name="Zhang J."/>
            <person name="Cai Q."/>
            <person name="Bai Y."/>
            <person name="Zhao B."/>
            <person name="Han Y."/>
            <person name="Li Y."/>
            <person name="Li X."/>
            <person name="Wang S."/>
            <person name="Shi Q."/>
            <person name="Liu S."/>
            <person name="Cho W.K."/>
            <person name="Kim J.Y."/>
            <person name="Xu Y."/>
            <person name="Heller-Uszynska K."/>
            <person name="Miao H."/>
            <person name="Cheng Z."/>
            <person name="Zhang S."/>
            <person name="Wu J."/>
            <person name="Yang Y."/>
            <person name="Kang H."/>
            <person name="Li M."/>
            <person name="Liang H."/>
            <person name="Ren X."/>
            <person name="Shi Z."/>
            <person name="Wen M."/>
            <person name="Jian M."/>
            <person name="Yang H."/>
            <person name="Zhang G."/>
            <person name="Yang Z."/>
            <person name="Chen R."/>
            <person name="Liu S."/>
            <person name="Li J."/>
            <person name="Ma L."/>
            <person name="Liu H."/>
            <person name="Zhou Y."/>
            <person name="Zhao J."/>
            <person name="Fang X."/>
            <person name="Li G."/>
            <person name="Fang L."/>
            <person name="Li Y."/>
            <person name="Liu D."/>
            <person name="Zheng H."/>
            <person name="Zhang Y."/>
            <person name="Qin N."/>
            <person name="Li Z."/>
            <person name="Yang G."/>
            <person name="Yang S."/>
            <person name="Bolund L."/>
            <person name="Kristiansen K."/>
            <person name="Zheng H."/>
            <person name="Li S."/>
            <person name="Zhang X."/>
            <person name="Yang H."/>
            <person name="Wang J."/>
            <person name="Sun R."/>
            <person name="Zhang B."/>
            <person name="Jiang S."/>
            <person name="Wang J."/>
            <person name="Du Y."/>
            <person name="Li S."/>
        </authorList>
    </citation>
    <scope>NUCLEOTIDE SEQUENCE [LARGE SCALE GENOMIC DNA]</scope>
    <source>
        <strain evidence="11">cv. 9930</strain>
    </source>
</reference>
<keyword evidence="3" id="KW-0808">Transferase</keyword>
<dbReference type="GO" id="GO:0016567">
    <property type="term" value="P:protein ubiquitination"/>
    <property type="evidence" value="ECO:0000318"/>
    <property type="project" value="GO_Central"/>
</dbReference>
<protein>
    <recommendedName>
        <fullName evidence="2">RING-type E3 ubiquitin transferase</fullName>
        <ecNumber evidence="2">2.3.2.27</ecNumber>
    </recommendedName>
</protein>
<evidence type="ECO:0000256" key="5">
    <source>
        <dbReference type="ARBA" id="ARBA00022771"/>
    </source>
</evidence>
<dbReference type="GO" id="GO:0008270">
    <property type="term" value="F:zinc ion binding"/>
    <property type="evidence" value="ECO:0007669"/>
    <property type="project" value="UniProtKB-KW"/>
</dbReference>
<dbReference type="EC" id="2.3.2.27" evidence="2"/>
<sequence length="196" mass="21528">MASPPDPSDLASALERLLLNRDVSLIAPLFLGFASMVRSSQNQESDPTPTTLPDRFIFFNPFSHQLMVVQATPKHGQPPASKASIKAMPSLPVSEVTECVICLDEIEVGRLAKQMPCNHKFHGDCIQKWLELHGSCPVCRYQMPIDGDDEGKKVGDEGAESRGETEIWVSFSFDHSIGNGESVQTPSTESDHSYVQ</sequence>
<keyword evidence="6" id="KW-0833">Ubl conjugation pathway</keyword>
<dbReference type="SMART" id="SM00184">
    <property type="entry name" value="RING"/>
    <property type="match status" value="1"/>
</dbReference>
<dbReference type="Gramene" id="KGN51927">
    <property type="protein sequence ID" value="KGN51927"/>
    <property type="gene ID" value="Csa_5G605210"/>
</dbReference>
<reference evidence="10 11" key="3">
    <citation type="journal article" date="2010" name="BMC Genomics">
        <title>Transcriptome sequencing and comparative analysis of cucumber flowers with different sex types.</title>
        <authorList>
            <person name="Guo S."/>
            <person name="Zheng Y."/>
            <person name="Joung J.G."/>
            <person name="Liu S."/>
            <person name="Zhang Z."/>
            <person name="Crasta O.R."/>
            <person name="Sobral B.W."/>
            <person name="Xu Y."/>
            <person name="Huang S."/>
            <person name="Fei Z."/>
        </authorList>
    </citation>
    <scope>NUCLEOTIDE SEQUENCE [LARGE SCALE GENOMIC DNA]</scope>
    <source>
        <strain evidence="11">cv. 9930</strain>
    </source>
</reference>
<keyword evidence="4" id="KW-0479">Metal-binding</keyword>
<evidence type="ECO:0000256" key="7">
    <source>
        <dbReference type="ARBA" id="ARBA00022833"/>
    </source>
</evidence>
<name>A0A0A0KU18_CUCSA</name>
<keyword evidence="7" id="KW-0862">Zinc</keyword>
<evidence type="ECO:0000256" key="6">
    <source>
        <dbReference type="ARBA" id="ARBA00022786"/>
    </source>
</evidence>
<dbReference type="STRING" id="3659.A0A0A0KU18"/>
<dbReference type="PANTHER" id="PTHR15710">
    <property type="entry name" value="E3 UBIQUITIN-PROTEIN LIGASE PRAJA"/>
    <property type="match status" value="1"/>
</dbReference>
<dbReference type="OMA" id="DHNVASW"/>